<reference evidence="2" key="1">
    <citation type="journal article" date="2019" name="bioRxiv">
        <title>The Genome of the Zebra Mussel, Dreissena polymorpha: A Resource for Invasive Species Research.</title>
        <authorList>
            <person name="McCartney M.A."/>
            <person name="Auch B."/>
            <person name="Kono T."/>
            <person name="Mallez S."/>
            <person name="Zhang Y."/>
            <person name="Obille A."/>
            <person name="Becker A."/>
            <person name="Abrahante J.E."/>
            <person name="Garbe J."/>
            <person name="Badalamenti J.P."/>
            <person name="Herman A."/>
            <person name="Mangelson H."/>
            <person name="Liachko I."/>
            <person name="Sullivan S."/>
            <person name="Sone E.D."/>
            <person name="Koren S."/>
            <person name="Silverstein K.A.T."/>
            <person name="Beckman K.B."/>
            <person name="Gohl D.M."/>
        </authorList>
    </citation>
    <scope>NUCLEOTIDE SEQUENCE</scope>
    <source>
        <strain evidence="2">Duluth1</strain>
        <tissue evidence="2">Whole animal</tissue>
    </source>
</reference>
<feature type="compositionally biased region" description="Basic and acidic residues" evidence="1">
    <location>
        <begin position="174"/>
        <end position="184"/>
    </location>
</feature>
<organism evidence="2 3">
    <name type="scientific">Dreissena polymorpha</name>
    <name type="common">Zebra mussel</name>
    <name type="synonym">Mytilus polymorpha</name>
    <dbReference type="NCBI Taxonomy" id="45954"/>
    <lineage>
        <taxon>Eukaryota</taxon>
        <taxon>Metazoa</taxon>
        <taxon>Spiralia</taxon>
        <taxon>Lophotrochozoa</taxon>
        <taxon>Mollusca</taxon>
        <taxon>Bivalvia</taxon>
        <taxon>Autobranchia</taxon>
        <taxon>Heteroconchia</taxon>
        <taxon>Euheterodonta</taxon>
        <taxon>Imparidentia</taxon>
        <taxon>Neoheterodontei</taxon>
        <taxon>Myida</taxon>
        <taxon>Dreissenoidea</taxon>
        <taxon>Dreissenidae</taxon>
        <taxon>Dreissena</taxon>
    </lineage>
</organism>
<accession>A0A9D4L940</accession>
<evidence type="ECO:0000313" key="3">
    <source>
        <dbReference type="Proteomes" id="UP000828390"/>
    </source>
</evidence>
<dbReference type="EMBL" id="JAIWYP010000003">
    <property type="protein sequence ID" value="KAH3853474.1"/>
    <property type="molecule type" value="Genomic_DNA"/>
</dbReference>
<sequence>MVFHPQQDHKTIRIRGQDRMDENKFIRIRIQGQNHADESTADHAVQYNTMQIKTIPYGSRQYDAGDKRDNIMRIRRNNPDEKQDRVDEDDTVRMKANQRGCGQVRANENYREKCRTGCPVGAVVGTRHGFGTRAGQYVSLVGRHHIGQVDTHASAPPKETDAKKTSKMPLVISDEQRVDRPMAQ</sequence>
<evidence type="ECO:0000313" key="2">
    <source>
        <dbReference type="EMBL" id="KAH3853474.1"/>
    </source>
</evidence>
<feature type="region of interest" description="Disordered" evidence="1">
    <location>
        <begin position="149"/>
        <end position="184"/>
    </location>
</feature>
<dbReference type="AlphaFoldDB" id="A0A9D4L940"/>
<keyword evidence="3" id="KW-1185">Reference proteome</keyword>
<dbReference type="Proteomes" id="UP000828390">
    <property type="component" value="Unassembled WGS sequence"/>
</dbReference>
<name>A0A9D4L940_DREPO</name>
<proteinExistence type="predicted"/>
<reference evidence="2" key="2">
    <citation type="submission" date="2020-11" db="EMBL/GenBank/DDBJ databases">
        <authorList>
            <person name="McCartney M.A."/>
            <person name="Auch B."/>
            <person name="Kono T."/>
            <person name="Mallez S."/>
            <person name="Becker A."/>
            <person name="Gohl D.M."/>
            <person name="Silverstein K.A.T."/>
            <person name="Koren S."/>
            <person name="Bechman K.B."/>
            <person name="Herman A."/>
            <person name="Abrahante J.E."/>
            <person name="Garbe J."/>
        </authorList>
    </citation>
    <scope>NUCLEOTIDE SEQUENCE</scope>
    <source>
        <strain evidence="2">Duluth1</strain>
        <tissue evidence="2">Whole animal</tissue>
    </source>
</reference>
<evidence type="ECO:0000256" key="1">
    <source>
        <dbReference type="SAM" id="MobiDB-lite"/>
    </source>
</evidence>
<gene>
    <name evidence="2" type="ORF">DPMN_095998</name>
</gene>
<comment type="caution">
    <text evidence="2">The sequence shown here is derived from an EMBL/GenBank/DDBJ whole genome shotgun (WGS) entry which is preliminary data.</text>
</comment>
<protein>
    <submittedName>
        <fullName evidence="2">Uncharacterized protein</fullName>
    </submittedName>
</protein>